<dbReference type="SUPFAM" id="SSF51735">
    <property type="entry name" value="NAD(P)-binding Rossmann-fold domains"/>
    <property type="match status" value="1"/>
</dbReference>
<dbReference type="Gene3D" id="3.40.50.720">
    <property type="entry name" value="NAD(P)-binding Rossmann-like Domain"/>
    <property type="match status" value="1"/>
</dbReference>
<dbReference type="PRINTS" id="PR00080">
    <property type="entry name" value="SDRFAMILY"/>
</dbReference>
<protein>
    <recommendedName>
        <fullName evidence="1">Ketoreductase domain-containing protein</fullName>
    </recommendedName>
</protein>
<evidence type="ECO:0000259" key="1">
    <source>
        <dbReference type="SMART" id="SM00822"/>
    </source>
</evidence>
<dbReference type="PRINTS" id="PR00081">
    <property type="entry name" value="GDHRDH"/>
</dbReference>
<name>R4WRY9_RIPPE</name>
<dbReference type="AlphaFoldDB" id="R4WRY9"/>
<reference evidence="2" key="1">
    <citation type="journal article" date="2013" name="PLoS ONE">
        <title>Gene expression in gut symbiotic organ of stinkbug affected by extracellular bacterial symbiont.</title>
        <authorList>
            <person name="Futahashi R."/>
            <person name="Tanaka K."/>
            <person name="Tanahashi M."/>
            <person name="Nikoh N."/>
            <person name="Kikuchi Y."/>
            <person name="Lee B.L."/>
            <person name="Fukatsu T."/>
        </authorList>
    </citation>
    <scope>NUCLEOTIDE SEQUENCE</scope>
    <source>
        <tissue evidence="2">Midgut</tissue>
    </source>
</reference>
<proteinExistence type="evidence at transcript level"/>
<dbReference type="EMBL" id="AK417467">
    <property type="protein sequence ID" value="BAN20682.1"/>
    <property type="molecule type" value="mRNA"/>
</dbReference>
<dbReference type="PANTHER" id="PTHR43975:SF2">
    <property type="entry name" value="EG:BACR7A4.14 PROTEIN-RELATED"/>
    <property type="match status" value="1"/>
</dbReference>
<dbReference type="Pfam" id="PF13561">
    <property type="entry name" value="adh_short_C2"/>
    <property type="match status" value="1"/>
</dbReference>
<dbReference type="InterPro" id="IPR036291">
    <property type="entry name" value="NAD(P)-bd_dom_sf"/>
</dbReference>
<sequence>MQVISCCFTVCHSRMMNFAGKVVLITGASSGIGAETAVHFARLGADLVLAGRNAGALTKVVDACLEQGKRTPLAVTGNLEEDKHVKSLVKSTIERFKKLDVLVNNAGILEMGNIENTSLEQYDRIFDVNVRSVYNLTMQAVPHLTKTKGTIVNVSSICGVRSFPGVLAYCMSKATIEQFTRCVALELAPNQVRVNAVSPGVIVTPIQKRGGLSDTAYVHFLEEAKATHALGRPGEVSEVAEAITFLASEKSSFITGDSLPIDGGRHAMCPRVYAS</sequence>
<dbReference type="InterPro" id="IPR057326">
    <property type="entry name" value="KR_dom"/>
</dbReference>
<feature type="domain" description="Ketoreductase" evidence="1">
    <location>
        <begin position="21"/>
        <end position="200"/>
    </location>
</feature>
<dbReference type="InterPro" id="IPR002347">
    <property type="entry name" value="SDR_fam"/>
</dbReference>
<dbReference type="PANTHER" id="PTHR43975">
    <property type="entry name" value="ZGC:101858"/>
    <property type="match status" value="1"/>
</dbReference>
<evidence type="ECO:0000313" key="2">
    <source>
        <dbReference type="EMBL" id="BAN20682.1"/>
    </source>
</evidence>
<organism evidence="2">
    <name type="scientific">Riptortus pedestris</name>
    <name type="common">Bean bug</name>
    <dbReference type="NCBI Taxonomy" id="329032"/>
    <lineage>
        <taxon>Eukaryota</taxon>
        <taxon>Metazoa</taxon>
        <taxon>Ecdysozoa</taxon>
        <taxon>Arthropoda</taxon>
        <taxon>Hexapoda</taxon>
        <taxon>Insecta</taxon>
        <taxon>Pterygota</taxon>
        <taxon>Neoptera</taxon>
        <taxon>Paraneoptera</taxon>
        <taxon>Hemiptera</taxon>
        <taxon>Heteroptera</taxon>
        <taxon>Panheteroptera</taxon>
        <taxon>Pentatomomorpha</taxon>
        <taxon>Coreoidea</taxon>
        <taxon>Alydidae</taxon>
        <taxon>Riptortus</taxon>
    </lineage>
</organism>
<accession>R4WRY9</accession>
<dbReference type="NCBIfam" id="NF005559">
    <property type="entry name" value="PRK07231.1"/>
    <property type="match status" value="1"/>
</dbReference>
<dbReference type="SMART" id="SM00822">
    <property type="entry name" value="PKS_KR"/>
    <property type="match status" value="1"/>
</dbReference>
<dbReference type="FunFam" id="3.40.50.720:FF:000084">
    <property type="entry name" value="Short-chain dehydrogenase reductase"/>
    <property type="match status" value="1"/>
</dbReference>